<organism evidence="1 2">
    <name type="scientific">Clostridium intestinale DSM 6191</name>
    <dbReference type="NCBI Taxonomy" id="1121320"/>
    <lineage>
        <taxon>Bacteria</taxon>
        <taxon>Bacillati</taxon>
        <taxon>Bacillota</taxon>
        <taxon>Clostridia</taxon>
        <taxon>Eubacteriales</taxon>
        <taxon>Clostridiaceae</taxon>
        <taxon>Clostridium</taxon>
    </lineage>
</organism>
<protein>
    <submittedName>
        <fullName evidence="1">Intein N-terminal splicing region</fullName>
    </submittedName>
</protein>
<proteinExistence type="predicted"/>
<accession>A0A1M5WJ57</accession>
<dbReference type="RefSeq" id="WP_073017539.1">
    <property type="nucleotide sequence ID" value="NZ_FQXU01000004.1"/>
</dbReference>
<dbReference type="Proteomes" id="UP000184241">
    <property type="component" value="Unassembled WGS sequence"/>
</dbReference>
<evidence type="ECO:0000313" key="2">
    <source>
        <dbReference type="Proteomes" id="UP000184241"/>
    </source>
</evidence>
<evidence type="ECO:0000313" key="1">
    <source>
        <dbReference type="EMBL" id="SHH87522.1"/>
    </source>
</evidence>
<dbReference type="EMBL" id="FQXU01000004">
    <property type="protein sequence ID" value="SHH87522.1"/>
    <property type="molecule type" value="Genomic_DNA"/>
</dbReference>
<name>A0A1M5WJ57_9CLOT</name>
<sequence length="115" mass="13526">MMEKAMFTQTELLNICRAQEYINNMKRNGYNVEISELVDKEISNNIDRLSTRDREVLFSEIDKIVNEIKDYSFVNPEAYKDYVQDITSVKNDIQASYINDMQELVKQHLSDYIGS</sequence>
<dbReference type="AlphaFoldDB" id="A0A1M5WJ57"/>
<gene>
    <name evidence="1" type="ORF">SAMN02745941_01116</name>
</gene>
<reference evidence="1 2" key="1">
    <citation type="submission" date="2016-11" db="EMBL/GenBank/DDBJ databases">
        <authorList>
            <person name="Jaros S."/>
            <person name="Januszkiewicz K."/>
            <person name="Wedrychowicz H."/>
        </authorList>
    </citation>
    <scope>NUCLEOTIDE SEQUENCE [LARGE SCALE GENOMIC DNA]</scope>
    <source>
        <strain evidence="1 2">DSM 6191</strain>
    </source>
</reference>